<dbReference type="AlphaFoldDB" id="A7EFE4"/>
<proteinExistence type="predicted"/>
<evidence type="ECO:0000313" key="2">
    <source>
        <dbReference type="Proteomes" id="UP000001312"/>
    </source>
</evidence>
<dbReference type="EMBL" id="CH476625">
    <property type="protein sequence ID" value="EDO01560.1"/>
    <property type="molecule type" value="Genomic_DNA"/>
</dbReference>
<dbReference type="HOGENOM" id="CLU_3399628_0_0_1"/>
<evidence type="ECO:0000313" key="1">
    <source>
        <dbReference type="EMBL" id="EDO01560.1"/>
    </source>
</evidence>
<dbReference type="Proteomes" id="UP000001312">
    <property type="component" value="Unassembled WGS sequence"/>
</dbReference>
<accession>A7EFE4</accession>
<sequence length="31" mass="3338">MALSVCSIGLDDTVCIGDTDYKRLVSFTQAD</sequence>
<organism evidence="1 2">
    <name type="scientific">Sclerotinia sclerotiorum (strain ATCC 18683 / 1980 / Ss-1)</name>
    <name type="common">White mold</name>
    <name type="synonym">Whetzelinia sclerotiorum</name>
    <dbReference type="NCBI Taxonomy" id="665079"/>
    <lineage>
        <taxon>Eukaryota</taxon>
        <taxon>Fungi</taxon>
        <taxon>Dikarya</taxon>
        <taxon>Ascomycota</taxon>
        <taxon>Pezizomycotina</taxon>
        <taxon>Leotiomycetes</taxon>
        <taxon>Helotiales</taxon>
        <taxon>Sclerotiniaceae</taxon>
        <taxon>Sclerotinia</taxon>
    </lineage>
</organism>
<reference evidence="2" key="1">
    <citation type="journal article" date="2011" name="PLoS Genet.">
        <title>Genomic analysis of the necrotrophic fungal pathogens Sclerotinia sclerotiorum and Botrytis cinerea.</title>
        <authorList>
            <person name="Amselem J."/>
            <person name="Cuomo C.A."/>
            <person name="van Kan J.A."/>
            <person name="Viaud M."/>
            <person name="Benito E.P."/>
            <person name="Couloux A."/>
            <person name="Coutinho P.M."/>
            <person name="de Vries R.P."/>
            <person name="Dyer P.S."/>
            <person name="Fillinger S."/>
            <person name="Fournier E."/>
            <person name="Gout L."/>
            <person name="Hahn M."/>
            <person name="Kohn L."/>
            <person name="Lapalu N."/>
            <person name="Plummer K.M."/>
            <person name="Pradier J.M."/>
            <person name="Quevillon E."/>
            <person name="Sharon A."/>
            <person name="Simon A."/>
            <person name="ten Have A."/>
            <person name="Tudzynski B."/>
            <person name="Tudzynski P."/>
            <person name="Wincker P."/>
            <person name="Andrew M."/>
            <person name="Anthouard V."/>
            <person name="Beever R.E."/>
            <person name="Beffa R."/>
            <person name="Benoit I."/>
            <person name="Bouzid O."/>
            <person name="Brault B."/>
            <person name="Chen Z."/>
            <person name="Choquer M."/>
            <person name="Collemare J."/>
            <person name="Cotton P."/>
            <person name="Danchin E.G."/>
            <person name="Da Silva C."/>
            <person name="Gautier A."/>
            <person name="Giraud C."/>
            <person name="Giraud T."/>
            <person name="Gonzalez C."/>
            <person name="Grossetete S."/>
            <person name="Guldener U."/>
            <person name="Henrissat B."/>
            <person name="Howlett B.J."/>
            <person name="Kodira C."/>
            <person name="Kretschmer M."/>
            <person name="Lappartient A."/>
            <person name="Leroch M."/>
            <person name="Levis C."/>
            <person name="Mauceli E."/>
            <person name="Neuveglise C."/>
            <person name="Oeser B."/>
            <person name="Pearson M."/>
            <person name="Poulain J."/>
            <person name="Poussereau N."/>
            <person name="Quesneville H."/>
            <person name="Rascle C."/>
            <person name="Schumacher J."/>
            <person name="Segurens B."/>
            <person name="Sexton A."/>
            <person name="Silva E."/>
            <person name="Sirven C."/>
            <person name="Soanes D.M."/>
            <person name="Talbot N.J."/>
            <person name="Templeton M."/>
            <person name="Yandava C."/>
            <person name="Yarden O."/>
            <person name="Zeng Q."/>
            <person name="Rollins J.A."/>
            <person name="Lebrun M.H."/>
            <person name="Dickman M."/>
        </authorList>
    </citation>
    <scope>NUCLEOTIDE SEQUENCE [LARGE SCALE GENOMIC DNA]</scope>
    <source>
        <strain evidence="2">ATCC 18683 / 1980 / Ss-1</strain>
    </source>
</reference>
<dbReference type="InParanoid" id="A7EFE4"/>
<gene>
    <name evidence="1" type="ORF">SS1G_04035</name>
</gene>
<protein>
    <submittedName>
        <fullName evidence="1">Uncharacterized protein</fullName>
    </submittedName>
</protein>
<name>A7EFE4_SCLS1</name>
<dbReference type="RefSeq" id="XP_001594228.1">
    <property type="nucleotide sequence ID" value="XM_001594178.1"/>
</dbReference>
<dbReference type="GeneID" id="5490685"/>
<keyword evidence="2" id="KW-1185">Reference proteome</keyword>
<dbReference type="KEGG" id="ssl:SS1G_04035"/>